<evidence type="ECO:0000313" key="3">
    <source>
        <dbReference type="EMBL" id="AES88107.2"/>
    </source>
</evidence>
<reference evidence="4" key="3">
    <citation type="submission" date="2015-04" db="UniProtKB">
        <authorList>
            <consortium name="EnsemblPlants"/>
        </authorList>
    </citation>
    <scope>IDENTIFICATION</scope>
    <source>
        <strain evidence="4">cv. Jemalong A17</strain>
    </source>
</reference>
<dbReference type="Pfam" id="PF24758">
    <property type="entry name" value="LRR_At5g56370"/>
    <property type="match status" value="1"/>
</dbReference>
<dbReference type="PaxDb" id="3880-AES88107"/>
<gene>
    <name evidence="3" type="ordered locus">MTR_4g047950</name>
</gene>
<feature type="domain" description="F-box/LRR-repeat protein 15/At3g58940/PEG3-like LRR" evidence="2">
    <location>
        <begin position="106"/>
        <end position="272"/>
    </location>
</feature>
<reference evidence="3 5" key="2">
    <citation type="journal article" date="2014" name="BMC Genomics">
        <title>An improved genome release (version Mt4.0) for the model legume Medicago truncatula.</title>
        <authorList>
            <person name="Tang H."/>
            <person name="Krishnakumar V."/>
            <person name="Bidwell S."/>
            <person name="Rosen B."/>
            <person name="Chan A."/>
            <person name="Zhou S."/>
            <person name="Gentzbittel L."/>
            <person name="Childs K.L."/>
            <person name="Yandell M."/>
            <person name="Gundlach H."/>
            <person name="Mayer K.F."/>
            <person name="Schwartz D.C."/>
            <person name="Town C.D."/>
        </authorList>
    </citation>
    <scope>GENOME REANNOTATION</scope>
    <source>
        <strain evidence="4 5">cv. Jemalong A17</strain>
    </source>
</reference>
<feature type="domain" description="F-box" evidence="1">
    <location>
        <begin position="15"/>
        <end position="52"/>
    </location>
</feature>
<evidence type="ECO:0000313" key="4">
    <source>
        <dbReference type="EnsemblPlants" id="AES88107"/>
    </source>
</evidence>
<sequence>MKSKRDKKEREKDRLSDLCDSVLLNIMKFMDTKQVVQTCVLSTRWKTLWRRVTTLALNNSVFARGLPNYNQFVFSVLSHRDKSISLQDIVLRNERGVEPKLVDAVMKYAMSHNVENFTLELYLNFKPGYTLRPSIFSCKSLTHLKLLFWGVPWMMKIPTSLELPALKSLHLISATFVANDNGIVEPFSNFKMLSTLVLNCWSLQHNATVLCISNSKLSSLCIGCTPPERYKVVLSTPNLNSISLFRGLVHQFSACDLSVLEEVNIDVAPGLKYGISGLINWLEAIANYVKILTLSSSTLEVLLHPTSSSIRSKLPCFFRLKSLKLKVKELYRSADPKEVIRLLICFGKNSPQALKIIISGILMFGANIIGVDCNMNTKAVMLAIQLVNDNP</sequence>
<evidence type="ECO:0000259" key="2">
    <source>
        <dbReference type="Pfam" id="PF24758"/>
    </source>
</evidence>
<name>G7JDH5_MEDTR</name>
<dbReference type="InterPro" id="IPR036047">
    <property type="entry name" value="F-box-like_dom_sf"/>
</dbReference>
<keyword evidence="5" id="KW-1185">Reference proteome</keyword>
<evidence type="ECO:0000259" key="1">
    <source>
        <dbReference type="Pfam" id="PF00646"/>
    </source>
</evidence>
<dbReference type="PANTHER" id="PTHR31900:SF30">
    <property type="entry name" value="SUPERFAMILY PROTEIN, PUTATIVE-RELATED"/>
    <property type="match status" value="1"/>
</dbReference>
<dbReference type="EMBL" id="CM001220">
    <property type="protein sequence ID" value="AES88107.2"/>
    <property type="molecule type" value="Genomic_DNA"/>
</dbReference>
<reference evidence="3 5" key="1">
    <citation type="journal article" date="2011" name="Nature">
        <title>The Medicago genome provides insight into the evolution of rhizobial symbioses.</title>
        <authorList>
            <person name="Young N.D."/>
            <person name="Debelle F."/>
            <person name="Oldroyd G.E."/>
            <person name="Geurts R."/>
            <person name="Cannon S.B."/>
            <person name="Udvardi M.K."/>
            <person name="Benedito V.A."/>
            <person name="Mayer K.F."/>
            <person name="Gouzy J."/>
            <person name="Schoof H."/>
            <person name="Van de Peer Y."/>
            <person name="Proost S."/>
            <person name="Cook D.R."/>
            <person name="Meyers B.C."/>
            <person name="Spannagl M."/>
            <person name="Cheung F."/>
            <person name="De Mita S."/>
            <person name="Krishnakumar V."/>
            <person name="Gundlach H."/>
            <person name="Zhou S."/>
            <person name="Mudge J."/>
            <person name="Bharti A.K."/>
            <person name="Murray J.D."/>
            <person name="Naoumkina M.A."/>
            <person name="Rosen B."/>
            <person name="Silverstein K.A."/>
            <person name="Tang H."/>
            <person name="Rombauts S."/>
            <person name="Zhao P.X."/>
            <person name="Zhou P."/>
            <person name="Barbe V."/>
            <person name="Bardou P."/>
            <person name="Bechner M."/>
            <person name="Bellec A."/>
            <person name="Berger A."/>
            <person name="Berges H."/>
            <person name="Bidwell S."/>
            <person name="Bisseling T."/>
            <person name="Choisne N."/>
            <person name="Couloux A."/>
            <person name="Denny R."/>
            <person name="Deshpande S."/>
            <person name="Dai X."/>
            <person name="Doyle J.J."/>
            <person name="Dudez A.M."/>
            <person name="Farmer A.D."/>
            <person name="Fouteau S."/>
            <person name="Franken C."/>
            <person name="Gibelin C."/>
            <person name="Gish J."/>
            <person name="Goldstein S."/>
            <person name="Gonzalez A.J."/>
            <person name="Green P.J."/>
            <person name="Hallab A."/>
            <person name="Hartog M."/>
            <person name="Hua A."/>
            <person name="Humphray S.J."/>
            <person name="Jeong D.H."/>
            <person name="Jing Y."/>
            <person name="Jocker A."/>
            <person name="Kenton S.M."/>
            <person name="Kim D.J."/>
            <person name="Klee K."/>
            <person name="Lai H."/>
            <person name="Lang C."/>
            <person name="Lin S."/>
            <person name="Macmil S.L."/>
            <person name="Magdelenat G."/>
            <person name="Matthews L."/>
            <person name="McCorrison J."/>
            <person name="Monaghan E.L."/>
            <person name="Mun J.H."/>
            <person name="Najar F.Z."/>
            <person name="Nicholson C."/>
            <person name="Noirot C."/>
            <person name="O'Bleness M."/>
            <person name="Paule C.R."/>
            <person name="Poulain J."/>
            <person name="Prion F."/>
            <person name="Qin B."/>
            <person name="Qu C."/>
            <person name="Retzel E.F."/>
            <person name="Riddle C."/>
            <person name="Sallet E."/>
            <person name="Samain S."/>
            <person name="Samson N."/>
            <person name="Sanders I."/>
            <person name="Saurat O."/>
            <person name="Scarpelli C."/>
            <person name="Schiex T."/>
            <person name="Segurens B."/>
            <person name="Severin A.J."/>
            <person name="Sherrier D.J."/>
            <person name="Shi R."/>
            <person name="Sims S."/>
            <person name="Singer S.R."/>
            <person name="Sinharoy S."/>
            <person name="Sterck L."/>
            <person name="Viollet A."/>
            <person name="Wang B.B."/>
            <person name="Wang K."/>
            <person name="Wang M."/>
            <person name="Wang X."/>
            <person name="Warfsmann J."/>
            <person name="Weissenbach J."/>
            <person name="White D.D."/>
            <person name="White J.D."/>
            <person name="Wiley G.B."/>
            <person name="Wincker P."/>
            <person name="Xing Y."/>
            <person name="Yang L."/>
            <person name="Yao Z."/>
            <person name="Ying F."/>
            <person name="Zhai J."/>
            <person name="Zhou L."/>
            <person name="Zuber A."/>
            <person name="Denarie J."/>
            <person name="Dixon R.A."/>
            <person name="May G.D."/>
            <person name="Schwartz D.C."/>
            <person name="Rogers J."/>
            <person name="Quetier F."/>
            <person name="Town C.D."/>
            <person name="Roe B.A."/>
        </authorList>
    </citation>
    <scope>NUCLEOTIDE SEQUENCE [LARGE SCALE GENOMIC DNA]</scope>
    <source>
        <strain evidence="3">A17</strain>
        <strain evidence="4 5">cv. Jemalong A17</strain>
    </source>
</reference>
<dbReference type="Gene3D" id="1.20.1280.50">
    <property type="match status" value="1"/>
</dbReference>
<dbReference type="STRING" id="3880.G7JDH5"/>
<proteinExistence type="predicted"/>
<dbReference type="PANTHER" id="PTHR31900">
    <property type="entry name" value="F-BOX/RNI SUPERFAMILY PROTEIN-RELATED"/>
    <property type="match status" value="1"/>
</dbReference>
<accession>A0A0C3WVT9</accession>
<accession>G7JDH5</accession>
<dbReference type="SUPFAM" id="SSF81383">
    <property type="entry name" value="F-box domain"/>
    <property type="match status" value="1"/>
</dbReference>
<dbReference type="AlphaFoldDB" id="G7JDH5"/>
<dbReference type="Proteomes" id="UP000002051">
    <property type="component" value="Chromosome 4"/>
</dbReference>
<dbReference type="InterPro" id="IPR001810">
    <property type="entry name" value="F-box_dom"/>
</dbReference>
<organism evidence="3 5">
    <name type="scientific">Medicago truncatula</name>
    <name type="common">Barrel medic</name>
    <name type="synonym">Medicago tribuloides</name>
    <dbReference type="NCBI Taxonomy" id="3880"/>
    <lineage>
        <taxon>Eukaryota</taxon>
        <taxon>Viridiplantae</taxon>
        <taxon>Streptophyta</taxon>
        <taxon>Embryophyta</taxon>
        <taxon>Tracheophyta</taxon>
        <taxon>Spermatophyta</taxon>
        <taxon>Magnoliopsida</taxon>
        <taxon>eudicotyledons</taxon>
        <taxon>Gunneridae</taxon>
        <taxon>Pentapetalae</taxon>
        <taxon>rosids</taxon>
        <taxon>fabids</taxon>
        <taxon>Fabales</taxon>
        <taxon>Fabaceae</taxon>
        <taxon>Papilionoideae</taxon>
        <taxon>50 kb inversion clade</taxon>
        <taxon>NPAAA clade</taxon>
        <taxon>Hologalegina</taxon>
        <taxon>IRL clade</taxon>
        <taxon>Trifolieae</taxon>
        <taxon>Medicago</taxon>
    </lineage>
</organism>
<dbReference type="InterPro" id="IPR055411">
    <property type="entry name" value="LRR_FXL15/At3g58940/PEG3-like"/>
</dbReference>
<protein>
    <submittedName>
        <fullName evidence="3">F-box/RNI superfamily protein</fullName>
    </submittedName>
</protein>
<evidence type="ECO:0000313" key="5">
    <source>
        <dbReference type="Proteomes" id="UP000002051"/>
    </source>
</evidence>
<dbReference type="InterPro" id="IPR050232">
    <property type="entry name" value="FBL13/AtMIF1-like"/>
</dbReference>
<dbReference type="Pfam" id="PF00646">
    <property type="entry name" value="F-box"/>
    <property type="match status" value="1"/>
</dbReference>
<dbReference type="HOGENOM" id="CLU_010721_2_0_1"/>
<dbReference type="EnsemblPlants" id="AES88107">
    <property type="protein sequence ID" value="AES88107"/>
    <property type="gene ID" value="MTR_4g047950"/>
</dbReference>